<evidence type="ECO:0000259" key="2">
    <source>
        <dbReference type="Pfam" id="PF00501"/>
    </source>
</evidence>
<dbReference type="InterPro" id="IPR025110">
    <property type="entry name" value="AMP-bd_C"/>
</dbReference>
<organism evidence="5 6">
    <name type="scientific">Kocuria rosea subsp. polaris</name>
    <dbReference type="NCBI Taxonomy" id="136273"/>
    <lineage>
        <taxon>Bacteria</taxon>
        <taxon>Bacillati</taxon>
        <taxon>Actinomycetota</taxon>
        <taxon>Actinomycetes</taxon>
        <taxon>Micrococcales</taxon>
        <taxon>Micrococcaceae</taxon>
        <taxon>Kocuria</taxon>
    </lineage>
</organism>
<feature type="domain" description="Acetyl-coenzyme A synthetase N-terminal" evidence="4">
    <location>
        <begin position="14"/>
        <end position="68"/>
    </location>
</feature>
<evidence type="ECO:0000259" key="4">
    <source>
        <dbReference type="Pfam" id="PF16177"/>
    </source>
</evidence>
<gene>
    <name evidence="5" type="primary">prpE</name>
    <name evidence="5" type="ORF">GY22_03710</name>
</gene>
<dbReference type="Gene3D" id="3.30.300.30">
    <property type="match status" value="1"/>
</dbReference>
<dbReference type="Pfam" id="PF16177">
    <property type="entry name" value="ACAS_N"/>
    <property type="match status" value="1"/>
</dbReference>
<dbReference type="PROSITE" id="PS00455">
    <property type="entry name" value="AMP_BINDING"/>
    <property type="match status" value="1"/>
</dbReference>
<dbReference type="SUPFAM" id="SSF56801">
    <property type="entry name" value="Acetyl-CoA synthetase-like"/>
    <property type="match status" value="1"/>
</dbReference>
<keyword evidence="5" id="KW-0436">Ligase</keyword>
<dbReference type="PANTHER" id="PTHR43347">
    <property type="entry name" value="ACYL-COA SYNTHETASE"/>
    <property type="match status" value="1"/>
</dbReference>
<dbReference type="InterPro" id="IPR045851">
    <property type="entry name" value="AMP-bd_C_sf"/>
</dbReference>
<dbReference type="EMBL" id="JSUH01000002">
    <property type="protein sequence ID" value="KHD98760.1"/>
    <property type="molecule type" value="Genomic_DNA"/>
</dbReference>
<feature type="domain" description="AMP-dependent synthetase/ligase" evidence="2">
    <location>
        <begin position="75"/>
        <end position="467"/>
    </location>
</feature>
<dbReference type="Proteomes" id="UP000030466">
    <property type="component" value="Unassembled WGS sequence"/>
</dbReference>
<evidence type="ECO:0000313" key="6">
    <source>
        <dbReference type="Proteomes" id="UP000030466"/>
    </source>
</evidence>
<dbReference type="Pfam" id="PF00501">
    <property type="entry name" value="AMP-binding"/>
    <property type="match status" value="1"/>
</dbReference>
<keyword evidence="6" id="KW-1185">Reference proteome</keyword>
<accession>A0A0A6VVA6</accession>
<feature type="domain" description="AMP-binding enzyme C-terminal" evidence="3">
    <location>
        <begin position="533"/>
        <end position="611"/>
    </location>
</feature>
<dbReference type="InterPro" id="IPR042099">
    <property type="entry name" value="ANL_N_sf"/>
</dbReference>
<dbReference type="RefSeq" id="WP_035924071.1">
    <property type="nucleotide sequence ID" value="NZ_JSUH01000002.1"/>
</dbReference>
<comment type="caution">
    <text evidence="5">The sequence shown here is derived from an EMBL/GenBank/DDBJ whole genome shotgun (WGS) entry which is preliminary data.</text>
</comment>
<evidence type="ECO:0000313" key="5">
    <source>
        <dbReference type="EMBL" id="KHD98760.1"/>
    </source>
</evidence>
<dbReference type="PANTHER" id="PTHR43347:SF3">
    <property type="entry name" value="ACYL-COA SYNTHETASE SHORT-CHAIN FAMILY MEMBER 3, MITOCHONDRIAL"/>
    <property type="match status" value="1"/>
</dbReference>
<dbReference type="InterPro" id="IPR032387">
    <property type="entry name" value="ACAS_N"/>
</dbReference>
<reference evidence="5 6" key="1">
    <citation type="journal article" date="2003" name="Int. J. Syst. Evol. Microbiol.">
        <title>Kocuria polaris sp. nov., an orange-pigmented psychrophilic bacterium isolated from an Antarctic cyanobacterial mat sample.</title>
        <authorList>
            <person name="Reddy G.S."/>
            <person name="Prakash J.S."/>
            <person name="Prabahar V."/>
            <person name="Matsumoto G.I."/>
            <person name="Stackebrandt E."/>
            <person name="Shivaji S."/>
        </authorList>
    </citation>
    <scope>NUCLEOTIDE SEQUENCE [LARGE SCALE GENOMIC DNA]</scope>
    <source>
        <strain evidence="5 6">CMS 76or</strain>
    </source>
</reference>
<dbReference type="Gene3D" id="3.40.50.12780">
    <property type="entry name" value="N-terminal domain of ligase-like"/>
    <property type="match status" value="1"/>
</dbReference>
<dbReference type="InterPro" id="IPR000873">
    <property type="entry name" value="AMP-dep_synth/lig_dom"/>
</dbReference>
<dbReference type="OrthoDB" id="9803968at2"/>
<dbReference type="EC" id="6.2.1.17" evidence="5"/>
<dbReference type="Pfam" id="PF13193">
    <property type="entry name" value="AMP-binding_C"/>
    <property type="match status" value="1"/>
</dbReference>
<dbReference type="InterPro" id="IPR020845">
    <property type="entry name" value="AMP-binding_CS"/>
</dbReference>
<evidence type="ECO:0000256" key="1">
    <source>
        <dbReference type="ARBA" id="ARBA00006432"/>
    </source>
</evidence>
<evidence type="ECO:0000259" key="3">
    <source>
        <dbReference type="Pfam" id="PF13193"/>
    </source>
</evidence>
<dbReference type="AlphaFoldDB" id="A0A0A6VVA6"/>
<dbReference type="GO" id="GO:0050218">
    <property type="term" value="F:propionate-CoA ligase activity"/>
    <property type="evidence" value="ECO:0007669"/>
    <property type="project" value="UniProtKB-EC"/>
</dbReference>
<sequence length="651" mass="70183">MSTDHRTPPPAEGYAEVYRRSVQDPEGFWLDAARAVDWVREPTTALDDTAAPLYRWFPDGELNTSYNALDRHVEAGHGERTALVYDSAVLGVQERFSYARLRDDVALFAGALAARGVGKGDRVLVYLPMIPQAVVAMLACARLGAVHSVVFGGFAPKELASRIDDSRPVVVVTTTGGVEPRRRIEYIPAIEEALRLAEHAPGTVLVHERPGFETTLEDARGRAGAGGQPAVEWLDWAEAVEGAEPAAPVPVAATDPLYVLYTSGTTGTPKGVVRDNGGHAVALTWSMRHIYDVGPGEVMWTASDVGWVVGHSYIVYGPLLAGATTVLYEGKPVGTPDAGAFWQRVEDHGVKVLFTAPTALRAIRRADPEGELVRRHDIGSLRALFVAGERLDPETYHWAARVLGVPVVDHWWQTETGWAICANPFGIERMPLKAGSPSVPVPGYRVEILDPLGRPVETGEEGNIALRLPLPPGTLPTLWGDDQRFVDSYLSAFPGYYATGDSGHVDEDGYVYVMGRTDDVINVSGHRLSTGAMEQVLASHPAVAECAVIGVGDPLKGQRPSGYVVLKTGADVPPEQLREELVALVRRQIGAVADFKDVAVVEGLPKTRSGKILRKTMRQMADGEDYTVPSTIEDASVLEALEGVLRPPSGS</sequence>
<name>A0A0A6VVA6_KOCRO</name>
<comment type="similarity">
    <text evidence="1">Belongs to the ATP-dependent AMP-binding enzyme family.</text>
</comment>
<protein>
    <submittedName>
        <fullName evidence="5">Propionyl-CoA synthetase</fullName>
        <ecNumber evidence="5">6.2.1.17</ecNumber>
    </submittedName>
</protein>
<proteinExistence type="inferred from homology"/>